<comment type="caution">
    <text evidence="2">The sequence shown here is derived from an EMBL/GenBank/DDBJ whole genome shotgun (WGS) entry which is preliminary data.</text>
</comment>
<dbReference type="PANTHER" id="PTHR38446:SF1">
    <property type="entry name" value="BLL0914 PROTEIN"/>
    <property type="match status" value="1"/>
</dbReference>
<sequence>MDTLINILSLLIAVEFLYIMYLESFANHSGATQKTFSMSREELAHPKVNLLLSNQGAYNGFLALGILYALYAQFDLLMPILIYIILVAAYGAFSSKNWMIFVKQASLAVITLILILMN</sequence>
<evidence type="ECO:0000313" key="2">
    <source>
        <dbReference type="EMBL" id="CAK8054446.1"/>
    </source>
</evidence>
<accession>A0ABM9N5M3</accession>
<organism evidence="2 3">
    <name type="scientific">Eupransor demetentiae</name>
    <dbReference type="NCBI Taxonomy" id="3109584"/>
    <lineage>
        <taxon>Bacteria</taxon>
        <taxon>Bacillati</taxon>
        <taxon>Bacillota</taxon>
        <taxon>Bacilli</taxon>
        <taxon>Lactobacillales</taxon>
        <taxon>Lactobacillaceae</taxon>
        <taxon>Eupransor</taxon>
    </lineage>
</organism>
<feature type="transmembrane region" description="Helical" evidence="1">
    <location>
        <begin position="6"/>
        <end position="27"/>
    </location>
</feature>
<dbReference type="PANTHER" id="PTHR38446">
    <property type="entry name" value="BLL0914 PROTEIN"/>
    <property type="match status" value="1"/>
</dbReference>
<dbReference type="RefSeq" id="WP_349641994.1">
    <property type="nucleotide sequence ID" value="NZ_CAWVOH010000002.1"/>
</dbReference>
<keyword evidence="1" id="KW-0812">Transmembrane</keyword>
<dbReference type="Pfam" id="PF06993">
    <property type="entry name" value="DUF1304"/>
    <property type="match status" value="1"/>
</dbReference>
<name>A0ABM9N5M3_9LACO</name>
<gene>
    <name evidence="2" type="ORF">R54876_GBNLAHCA_01015</name>
</gene>
<keyword evidence="1" id="KW-0472">Membrane</keyword>
<feature type="transmembrane region" description="Helical" evidence="1">
    <location>
        <begin position="48"/>
        <end position="70"/>
    </location>
</feature>
<proteinExistence type="predicted"/>
<keyword evidence="3" id="KW-1185">Reference proteome</keyword>
<dbReference type="EMBL" id="CAWVOH010000002">
    <property type="protein sequence ID" value="CAK8054446.1"/>
    <property type="molecule type" value="Genomic_DNA"/>
</dbReference>
<evidence type="ECO:0000313" key="3">
    <source>
        <dbReference type="Proteomes" id="UP001314241"/>
    </source>
</evidence>
<protein>
    <submittedName>
        <fullName evidence="2">Uncharacterized membrane protein</fullName>
    </submittedName>
</protein>
<reference evidence="2 3" key="1">
    <citation type="submission" date="2024-01" db="EMBL/GenBank/DDBJ databases">
        <authorList>
            <person name="Botero Cardona J."/>
        </authorList>
    </citation>
    <scope>NUCLEOTIDE SEQUENCE [LARGE SCALE GENOMIC DNA]</scope>
    <source>
        <strain evidence="2 3">LMG 33000</strain>
    </source>
</reference>
<feature type="transmembrane region" description="Helical" evidence="1">
    <location>
        <begin position="76"/>
        <end position="93"/>
    </location>
</feature>
<evidence type="ECO:0000256" key="1">
    <source>
        <dbReference type="SAM" id="Phobius"/>
    </source>
</evidence>
<dbReference type="InterPro" id="IPR009732">
    <property type="entry name" value="DUF1304"/>
</dbReference>
<dbReference type="Proteomes" id="UP001314241">
    <property type="component" value="Unassembled WGS sequence"/>
</dbReference>
<feature type="transmembrane region" description="Helical" evidence="1">
    <location>
        <begin position="100"/>
        <end position="117"/>
    </location>
</feature>
<keyword evidence="1" id="KW-1133">Transmembrane helix</keyword>